<proteinExistence type="predicted"/>
<keyword evidence="2" id="KW-1185">Reference proteome</keyword>
<evidence type="ECO:0008006" key="3">
    <source>
        <dbReference type="Google" id="ProtNLM"/>
    </source>
</evidence>
<evidence type="ECO:0000313" key="2">
    <source>
        <dbReference type="Proteomes" id="UP000001681"/>
    </source>
</evidence>
<reference evidence="2" key="3">
    <citation type="submission" date="2008-04" db="EMBL/GenBank/DDBJ databases">
        <title>Complete sequence of chromosome of Exiguobacterium sibiricum 255-15.</title>
        <authorList>
            <consortium name="US DOE Joint Genome Institute"/>
            <person name="Copeland A."/>
            <person name="Lucas S."/>
            <person name="Lapidus A."/>
            <person name="Glavina del Rio T."/>
            <person name="Dalin E."/>
            <person name="Tice H."/>
            <person name="Bruce D."/>
            <person name="Goodwin L."/>
            <person name="Pitluck S."/>
            <person name="Kiss H."/>
            <person name="Chertkov O."/>
            <person name="Monk C."/>
            <person name="Brettin T."/>
            <person name="Detter J.C."/>
            <person name="Han C."/>
            <person name="Kuske C.R."/>
            <person name="Schmutz J."/>
            <person name="Larimer F."/>
            <person name="Land M."/>
            <person name="Hauser L."/>
            <person name="Kyrpides N."/>
            <person name="Mikhailova N."/>
            <person name="Vishnivetskaya T."/>
            <person name="Rodrigues D.F."/>
            <person name="Gilichinsky D."/>
            <person name="Tiedje J."/>
            <person name="Richardson P."/>
        </authorList>
    </citation>
    <scope>NUCLEOTIDE SEQUENCE [LARGE SCALE GENOMIC DNA]</scope>
    <source>
        <strain evidence="2">DSM 17290 / CIP 109462 / JCM 13490 / 255-15</strain>
    </source>
</reference>
<reference evidence="1 2" key="1">
    <citation type="journal article" date="2006" name="Extremophiles">
        <title>Characterization of Exiguobacterium isolates from the Siberian permafrost. Description of Exiguobacterium sibiricum sp. nov.</title>
        <authorList>
            <person name="Rodrigues D.F."/>
            <person name="Goris J."/>
            <person name="Vishnivetskaya T."/>
            <person name="Gilichinsky D."/>
            <person name="Thomashow M.F."/>
            <person name="Tiedje J.M."/>
        </authorList>
    </citation>
    <scope>NUCLEOTIDE SEQUENCE [LARGE SCALE GENOMIC DNA]</scope>
    <source>
        <strain evidence="2">DSM 17290 / CIP 109462 / JCM 13490 / 255-15</strain>
    </source>
</reference>
<dbReference type="HOGENOM" id="CLU_899098_0_0_9"/>
<dbReference type="OrthoDB" id="2990258at2"/>
<organism evidence="1 2">
    <name type="scientific">Exiguobacterium sibiricum (strain DSM 17290 / CCUG 55495 / CIP 109462 / JCM 13490 / 255-15)</name>
    <dbReference type="NCBI Taxonomy" id="262543"/>
    <lineage>
        <taxon>Bacteria</taxon>
        <taxon>Bacillati</taxon>
        <taxon>Bacillota</taxon>
        <taxon>Bacilli</taxon>
        <taxon>Bacillales</taxon>
        <taxon>Bacillales Family XII. Incertae Sedis</taxon>
        <taxon>Exiguobacterium</taxon>
    </lineage>
</organism>
<dbReference type="Proteomes" id="UP000001681">
    <property type="component" value="Chromosome"/>
</dbReference>
<name>B1YEX4_EXIS2</name>
<reference evidence="1 2" key="2">
    <citation type="journal article" date="2008" name="BMC Genomics">
        <title>Architecture of thermal adaptation in an Exiguobacterium sibiricum strain isolated from 3 million year old permafrost: a genome and transcriptome approach.</title>
        <authorList>
            <person name="Rodrigues D.F."/>
            <person name="Ivanova N."/>
            <person name="He Z."/>
            <person name="Huebner M."/>
            <person name="Zhou J."/>
            <person name="Tiedje J.M."/>
        </authorList>
    </citation>
    <scope>NUCLEOTIDE SEQUENCE [LARGE SCALE GENOMIC DNA]</scope>
    <source>
        <strain evidence="2">DSM 17290 / CIP 109462 / JCM 13490 / 255-15</strain>
    </source>
</reference>
<dbReference type="eggNOG" id="ENOG5033916">
    <property type="taxonomic scope" value="Bacteria"/>
</dbReference>
<protein>
    <recommendedName>
        <fullName evidence="3">DUF4145 domain-containing protein</fullName>
    </recommendedName>
</protein>
<evidence type="ECO:0000313" key="1">
    <source>
        <dbReference type="EMBL" id="ACB60732.1"/>
    </source>
</evidence>
<accession>B1YEX4</accession>
<dbReference type="AlphaFoldDB" id="B1YEX4"/>
<dbReference type="RefSeq" id="WP_012370153.1">
    <property type="nucleotide sequence ID" value="NC_010556.1"/>
</dbReference>
<dbReference type="KEGG" id="esi:Exig_1255"/>
<dbReference type="EMBL" id="CP001022">
    <property type="protein sequence ID" value="ACB60732.1"/>
    <property type="molecule type" value="Genomic_DNA"/>
</dbReference>
<dbReference type="STRING" id="262543.Exig_1255"/>
<gene>
    <name evidence="1" type="ordered locus">Exig_1255</name>
</gene>
<sequence>MNDIINKLKIKEKMYDTVLAKYNEILLNNFNHVYNVDPTPFRMSKKENVIGCIVEIGDYFPKFEPLLFFVYSPQKGNLVEQIEPSNSLISEHHNYDSIVDFAIATIQEYYEVNKDDILFGIDVDPFYLDNETALDNYLSLRLDTMIRESLKDYQTHLKYEGNYYANNAAKYSYSLLDLTSIIHRVNDEDFEYQLNEAIAAYDNSLYLASSATLGVTIETLCIKLLKNNGVKMKDSESTVIKVLADKLKENALINRKEHQRICVAYDIRNLAAHSSRGQMIQADCNYLISVIHDLGMNKFLD</sequence>